<dbReference type="EMBL" id="BMAW01064954">
    <property type="protein sequence ID" value="GFT48002.1"/>
    <property type="molecule type" value="Genomic_DNA"/>
</dbReference>
<sequence length="190" mass="21033">MYRGKLSRQVVKSSLVLSQYFMTWNRDSNKDSPFLVDFDVHSCRGLQVLLMMEFGKELKYTYGVPAHAAFRWLRATPYVLRRCSLPHGGLACRQPARYEQVPQPKRCTWYGRCKCAVTRKCVLKRAGGWYARIAGVCLFASVAGNSGTLPGRGGRAIASWQSKCAFTASVSPASAPQAGAQLWPALFTGS</sequence>
<organism evidence="1 2">
    <name type="scientific">Nephila pilipes</name>
    <name type="common">Giant wood spider</name>
    <name type="synonym">Nephila maculata</name>
    <dbReference type="NCBI Taxonomy" id="299642"/>
    <lineage>
        <taxon>Eukaryota</taxon>
        <taxon>Metazoa</taxon>
        <taxon>Ecdysozoa</taxon>
        <taxon>Arthropoda</taxon>
        <taxon>Chelicerata</taxon>
        <taxon>Arachnida</taxon>
        <taxon>Araneae</taxon>
        <taxon>Araneomorphae</taxon>
        <taxon>Entelegynae</taxon>
        <taxon>Araneoidea</taxon>
        <taxon>Nephilidae</taxon>
        <taxon>Nephila</taxon>
    </lineage>
</organism>
<name>A0A8X6P416_NEPPI</name>
<accession>A0A8X6P416</accession>
<evidence type="ECO:0000313" key="2">
    <source>
        <dbReference type="Proteomes" id="UP000887013"/>
    </source>
</evidence>
<reference evidence="1" key="1">
    <citation type="submission" date="2020-08" db="EMBL/GenBank/DDBJ databases">
        <title>Multicomponent nature underlies the extraordinary mechanical properties of spider dragline silk.</title>
        <authorList>
            <person name="Kono N."/>
            <person name="Nakamura H."/>
            <person name="Mori M."/>
            <person name="Yoshida Y."/>
            <person name="Ohtoshi R."/>
            <person name="Malay A.D."/>
            <person name="Moran D.A.P."/>
            <person name="Tomita M."/>
            <person name="Numata K."/>
            <person name="Arakawa K."/>
        </authorList>
    </citation>
    <scope>NUCLEOTIDE SEQUENCE</scope>
</reference>
<proteinExistence type="predicted"/>
<keyword evidence="2" id="KW-1185">Reference proteome</keyword>
<dbReference type="AlphaFoldDB" id="A0A8X6P416"/>
<evidence type="ECO:0000313" key="1">
    <source>
        <dbReference type="EMBL" id="GFT48002.1"/>
    </source>
</evidence>
<gene>
    <name evidence="1" type="ORF">NPIL_638101</name>
</gene>
<comment type="caution">
    <text evidence="1">The sequence shown here is derived from an EMBL/GenBank/DDBJ whole genome shotgun (WGS) entry which is preliminary data.</text>
</comment>
<protein>
    <submittedName>
        <fullName evidence="1">Uncharacterized protein</fullName>
    </submittedName>
</protein>
<dbReference type="Proteomes" id="UP000887013">
    <property type="component" value="Unassembled WGS sequence"/>
</dbReference>